<proteinExistence type="predicted"/>
<dbReference type="AlphaFoldDB" id="A0A8H2ZN27"/>
<sequence>MESFLKAFRQAGRGRGNEGGSGVYLWFRTLDHLAKNIAADGYASAEDALRWAWDSAMAAQAARLKARDDAAMMRERHRAEVKIFILD</sequence>
<name>A0A8H2ZN27_9HELO</name>
<reference evidence="1" key="1">
    <citation type="submission" date="2020-10" db="EMBL/GenBank/DDBJ databases">
        <authorList>
            <person name="Kusch S."/>
        </authorList>
    </citation>
    <scope>NUCLEOTIDE SEQUENCE</scope>
    <source>
        <strain evidence="1">SwB9</strain>
    </source>
</reference>
<keyword evidence="2" id="KW-1185">Reference proteome</keyword>
<comment type="caution">
    <text evidence="1">The sequence shown here is derived from an EMBL/GenBank/DDBJ whole genome shotgun (WGS) entry which is preliminary data.</text>
</comment>
<evidence type="ECO:0000313" key="2">
    <source>
        <dbReference type="Proteomes" id="UP000624404"/>
    </source>
</evidence>
<accession>A0A8H2ZN27</accession>
<protein>
    <submittedName>
        <fullName evidence="1">E77fa032-be31-46e3-b973-fc14fc8596c3</fullName>
    </submittedName>
</protein>
<gene>
    <name evidence="1" type="ORF">SCLTRI_LOCUS356</name>
</gene>
<organism evidence="1 2">
    <name type="scientific">Sclerotinia trifoliorum</name>
    <dbReference type="NCBI Taxonomy" id="28548"/>
    <lineage>
        <taxon>Eukaryota</taxon>
        <taxon>Fungi</taxon>
        <taxon>Dikarya</taxon>
        <taxon>Ascomycota</taxon>
        <taxon>Pezizomycotina</taxon>
        <taxon>Leotiomycetes</taxon>
        <taxon>Helotiales</taxon>
        <taxon>Sclerotiniaceae</taxon>
        <taxon>Sclerotinia</taxon>
    </lineage>
</organism>
<dbReference type="EMBL" id="CAJHIA010000002">
    <property type="protein sequence ID" value="CAD6439713.1"/>
    <property type="molecule type" value="Genomic_DNA"/>
</dbReference>
<evidence type="ECO:0000313" key="1">
    <source>
        <dbReference type="EMBL" id="CAD6439713.1"/>
    </source>
</evidence>
<dbReference type="Proteomes" id="UP000624404">
    <property type="component" value="Unassembled WGS sequence"/>
</dbReference>